<reference evidence="6 8" key="1">
    <citation type="journal article" date="2008" name="Science">
        <title>The Physcomitrella genome reveals evolutionary insights into the conquest of land by plants.</title>
        <authorList>
            <person name="Rensing S."/>
            <person name="Lang D."/>
            <person name="Zimmer A."/>
            <person name="Terry A."/>
            <person name="Salamov A."/>
            <person name="Shapiro H."/>
            <person name="Nishiyama T."/>
            <person name="Perroud P.-F."/>
            <person name="Lindquist E."/>
            <person name="Kamisugi Y."/>
            <person name="Tanahashi T."/>
            <person name="Sakakibara K."/>
            <person name="Fujita T."/>
            <person name="Oishi K."/>
            <person name="Shin-I T."/>
            <person name="Kuroki Y."/>
            <person name="Toyoda A."/>
            <person name="Suzuki Y."/>
            <person name="Hashimoto A."/>
            <person name="Yamaguchi K."/>
            <person name="Sugano A."/>
            <person name="Kohara Y."/>
            <person name="Fujiyama A."/>
            <person name="Anterola A."/>
            <person name="Aoki S."/>
            <person name="Ashton N."/>
            <person name="Barbazuk W.B."/>
            <person name="Barker E."/>
            <person name="Bennetzen J."/>
            <person name="Bezanilla M."/>
            <person name="Blankenship R."/>
            <person name="Cho S.H."/>
            <person name="Dutcher S."/>
            <person name="Estelle M."/>
            <person name="Fawcett J.A."/>
            <person name="Gundlach H."/>
            <person name="Hanada K."/>
            <person name="Heyl A."/>
            <person name="Hicks K.A."/>
            <person name="Hugh J."/>
            <person name="Lohr M."/>
            <person name="Mayer K."/>
            <person name="Melkozernov A."/>
            <person name="Murata T."/>
            <person name="Nelson D."/>
            <person name="Pils B."/>
            <person name="Prigge M."/>
            <person name="Reiss B."/>
            <person name="Renner T."/>
            <person name="Rombauts S."/>
            <person name="Rushton P."/>
            <person name="Sanderfoot A."/>
            <person name="Schween G."/>
            <person name="Shiu S.-H."/>
            <person name="Stueber K."/>
            <person name="Theodoulou F.L."/>
            <person name="Tu H."/>
            <person name="Van de Peer Y."/>
            <person name="Verrier P.J."/>
            <person name="Waters E."/>
            <person name="Wood A."/>
            <person name="Yang L."/>
            <person name="Cove D."/>
            <person name="Cuming A."/>
            <person name="Hasebe M."/>
            <person name="Lucas S."/>
            <person name="Mishler D.B."/>
            <person name="Reski R."/>
            <person name="Grigoriev I."/>
            <person name="Quatrano R.S."/>
            <person name="Boore J.L."/>
        </authorList>
    </citation>
    <scope>NUCLEOTIDE SEQUENCE [LARGE SCALE GENOMIC DNA]</scope>
    <source>
        <strain evidence="7 8">cv. Gransden 2004</strain>
    </source>
</reference>
<protein>
    <submittedName>
        <fullName evidence="6 7">Uncharacterized protein</fullName>
    </submittedName>
</protein>
<keyword evidence="5" id="KW-1133">Transmembrane helix</keyword>
<sequence>MAELSGAPPQRRFKGIYSDYAARLGSRESFKKDVALRHYFPILVTISRAFLILLFATLVVFTLGFSGSSAILRKANDFGRQCSPKRGSVPPHFHQLKFAMVTCSDGASTIPGRSFEGVMEIVAPNKKAYVERHGYEFIDASSLLDSSRPPSWSKILAVKEHLTKYDWVFWNDADSAVTNPSIKLEDIVFSAVGDVKHEVMPDFIVTEDVTGVNAGMFFFRNSDWSREFLDRWWNQTDFIQPFGKSKSGDNTALKHLISTMDKDEYDQHVRVPEMQCLFNSNLWRPSWRSCHRLVTLTKAVWKGVYARGDFMVHLAGLNDKTKWMKNVLRETDSWGNQIALSERVQTENRILRSRKELSLAPSELTI</sequence>
<dbReference type="Gene3D" id="3.90.550.10">
    <property type="entry name" value="Spore Coat Polysaccharide Biosynthesis Protein SpsA, Chain A"/>
    <property type="match status" value="1"/>
</dbReference>
<dbReference type="OMA" id="FNSYPWI"/>
<dbReference type="GeneID" id="112285032"/>
<dbReference type="Proteomes" id="UP000006727">
    <property type="component" value="Chromosome 7"/>
</dbReference>
<evidence type="ECO:0000256" key="2">
    <source>
        <dbReference type="ARBA" id="ARBA00005664"/>
    </source>
</evidence>
<keyword evidence="5" id="KW-0472">Membrane</keyword>
<feature type="transmembrane region" description="Helical" evidence="5">
    <location>
        <begin position="39"/>
        <end position="65"/>
    </location>
</feature>
<keyword evidence="8" id="KW-1185">Reference proteome</keyword>
<evidence type="ECO:0000256" key="3">
    <source>
        <dbReference type="ARBA" id="ARBA00022676"/>
    </source>
</evidence>
<evidence type="ECO:0000256" key="5">
    <source>
        <dbReference type="SAM" id="Phobius"/>
    </source>
</evidence>
<gene>
    <name evidence="7" type="primary">LOC112285032</name>
    <name evidence="6" type="ORF">PHYPA_010104</name>
</gene>
<dbReference type="SUPFAM" id="SSF53448">
    <property type="entry name" value="Nucleotide-diphospho-sugar transferases"/>
    <property type="match status" value="1"/>
</dbReference>
<dbReference type="OrthoDB" id="407658at2759"/>
<dbReference type="AlphaFoldDB" id="A0A2K1KAW3"/>
<dbReference type="Pfam" id="PF05637">
    <property type="entry name" value="Glyco_transf_34"/>
    <property type="match status" value="1"/>
</dbReference>
<dbReference type="EMBL" id="ABEU02000007">
    <property type="protein sequence ID" value="PNR50918.1"/>
    <property type="molecule type" value="Genomic_DNA"/>
</dbReference>
<reference evidence="6 8" key="2">
    <citation type="journal article" date="2018" name="Plant J.">
        <title>The Physcomitrella patens chromosome-scale assembly reveals moss genome structure and evolution.</title>
        <authorList>
            <person name="Lang D."/>
            <person name="Ullrich K.K."/>
            <person name="Murat F."/>
            <person name="Fuchs J."/>
            <person name="Jenkins J."/>
            <person name="Haas F.B."/>
            <person name="Piednoel M."/>
            <person name="Gundlach H."/>
            <person name="Van Bel M."/>
            <person name="Meyberg R."/>
            <person name="Vives C."/>
            <person name="Morata J."/>
            <person name="Symeonidi A."/>
            <person name="Hiss M."/>
            <person name="Muchero W."/>
            <person name="Kamisugi Y."/>
            <person name="Saleh O."/>
            <person name="Blanc G."/>
            <person name="Decker E.L."/>
            <person name="van Gessel N."/>
            <person name="Grimwood J."/>
            <person name="Hayes R.D."/>
            <person name="Graham S.W."/>
            <person name="Gunter L.E."/>
            <person name="McDaniel S.F."/>
            <person name="Hoernstein S.N.W."/>
            <person name="Larsson A."/>
            <person name="Li F.W."/>
            <person name="Perroud P.F."/>
            <person name="Phillips J."/>
            <person name="Ranjan P."/>
            <person name="Rokshar D.S."/>
            <person name="Rothfels C.J."/>
            <person name="Schneider L."/>
            <person name="Shu S."/>
            <person name="Stevenson D.W."/>
            <person name="Thummler F."/>
            <person name="Tillich M."/>
            <person name="Villarreal Aguilar J.C."/>
            <person name="Widiez T."/>
            <person name="Wong G.K."/>
            <person name="Wymore A."/>
            <person name="Zhang Y."/>
            <person name="Zimmer A.D."/>
            <person name="Quatrano R.S."/>
            <person name="Mayer K.F.X."/>
            <person name="Goodstein D."/>
            <person name="Casacuberta J.M."/>
            <person name="Vandepoele K."/>
            <person name="Reski R."/>
            <person name="Cuming A.C."/>
            <person name="Tuskan G.A."/>
            <person name="Maumus F."/>
            <person name="Salse J."/>
            <person name="Schmutz J."/>
            <person name="Rensing S.A."/>
        </authorList>
    </citation>
    <scope>NUCLEOTIDE SEQUENCE [LARGE SCALE GENOMIC DNA]</scope>
    <source>
        <strain evidence="7 8">cv. Gransden 2004</strain>
    </source>
</reference>
<evidence type="ECO:0000313" key="6">
    <source>
        <dbReference type="EMBL" id="PNR50918.1"/>
    </source>
</evidence>
<dbReference type="InterPro" id="IPR008630">
    <property type="entry name" value="Glyco_trans_34"/>
</dbReference>
<comment type="subcellular location">
    <subcellularLocation>
        <location evidence="1">Golgi apparatus membrane</location>
        <topology evidence="1">Single-pass type II membrane protein</topology>
    </subcellularLocation>
</comment>
<dbReference type="STRING" id="3218.A0A2K1KAW3"/>
<dbReference type="PANTHER" id="PTHR31306:SF4">
    <property type="entry name" value="ALPHA-1,2-GALACTOSYLTRANSFERASE"/>
    <property type="match status" value="1"/>
</dbReference>
<dbReference type="RefSeq" id="XP_024381266.1">
    <property type="nucleotide sequence ID" value="XM_024525498.2"/>
</dbReference>
<evidence type="ECO:0000256" key="1">
    <source>
        <dbReference type="ARBA" id="ARBA00004323"/>
    </source>
</evidence>
<dbReference type="GO" id="GO:0006487">
    <property type="term" value="P:protein N-linked glycosylation"/>
    <property type="evidence" value="ECO:0000318"/>
    <property type="project" value="GO_Central"/>
</dbReference>
<dbReference type="Gramene" id="Pp3c7_7810V3.1">
    <property type="protein sequence ID" value="Pp3c7_7810V3.1"/>
    <property type="gene ID" value="Pp3c7_7810"/>
</dbReference>
<comment type="similarity">
    <text evidence="2">Belongs to the glycosyltransferase 34 family.</text>
</comment>
<dbReference type="InterPro" id="IPR029044">
    <property type="entry name" value="Nucleotide-diphossugar_trans"/>
</dbReference>
<dbReference type="Gramene" id="Pp3c7_7810V3.2">
    <property type="protein sequence ID" value="Pp3c7_7810V3.2"/>
    <property type="gene ID" value="Pp3c7_7810"/>
</dbReference>
<dbReference type="PaxDb" id="3218-PP1S42_153V6.1"/>
<dbReference type="EnsemblPlants" id="Pp3c7_7810V3.2">
    <property type="protein sequence ID" value="Pp3c7_7810V3.2"/>
    <property type="gene ID" value="Pp3c7_7810"/>
</dbReference>
<evidence type="ECO:0000256" key="4">
    <source>
        <dbReference type="ARBA" id="ARBA00022679"/>
    </source>
</evidence>
<keyword evidence="4" id="KW-0808">Transferase</keyword>
<dbReference type="PANTHER" id="PTHR31306">
    <property type="entry name" value="ALPHA-1,6-MANNOSYLTRANSFERASE MNN11-RELATED"/>
    <property type="match status" value="1"/>
</dbReference>
<name>A0A2K1KAW3_PHYPA</name>
<keyword evidence="5" id="KW-0812">Transmembrane</keyword>
<accession>A0A2K1KAW3</accession>
<evidence type="ECO:0000313" key="7">
    <source>
        <dbReference type="EnsemblPlants" id="Pp3c7_7810V3.1"/>
    </source>
</evidence>
<keyword evidence="3" id="KW-0328">Glycosyltransferase</keyword>
<evidence type="ECO:0000313" key="8">
    <source>
        <dbReference type="Proteomes" id="UP000006727"/>
    </source>
</evidence>
<dbReference type="EnsemblPlants" id="Pp3c7_7810V3.1">
    <property type="protein sequence ID" value="Pp3c7_7810V3.1"/>
    <property type="gene ID" value="Pp3c7_7810"/>
</dbReference>
<proteinExistence type="inferred from homology"/>
<organism evidence="6">
    <name type="scientific">Physcomitrium patens</name>
    <name type="common">Spreading-leaved earth moss</name>
    <name type="synonym">Physcomitrella patens</name>
    <dbReference type="NCBI Taxonomy" id="3218"/>
    <lineage>
        <taxon>Eukaryota</taxon>
        <taxon>Viridiplantae</taxon>
        <taxon>Streptophyta</taxon>
        <taxon>Embryophyta</taxon>
        <taxon>Bryophyta</taxon>
        <taxon>Bryophytina</taxon>
        <taxon>Bryopsida</taxon>
        <taxon>Funariidae</taxon>
        <taxon>Funariales</taxon>
        <taxon>Funariaceae</taxon>
        <taxon>Physcomitrium</taxon>
    </lineage>
</organism>
<dbReference type="GO" id="GO:0016757">
    <property type="term" value="F:glycosyltransferase activity"/>
    <property type="evidence" value="ECO:0007669"/>
    <property type="project" value="UniProtKB-KW"/>
</dbReference>
<dbReference type="KEGG" id="ppp:112285032"/>
<dbReference type="GO" id="GO:0000139">
    <property type="term" value="C:Golgi membrane"/>
    <property type="evidence" value="ECO:0000318"/>
    <property type="project" value="GO_Central"/>
</dbReference>
<reference evidence="7" key="3">
    <citation type="submission" date="2020-12" db="UniProtKB">
        <authorList>
            <consortium name="EnsemblPlants"/>
        </authorList>
    </citation>
    <scope>IDENTIFICATION</scope>
</reference>